<dbReference type="UniPathway" id="UPA00771">
    <property type="reaction ID" value="UER00766"/>
</dbReference>
<dbReference type="SUPFAM" id="SSF56176">
    <property type="entry name" value="FAD-binding/transporter-associated domain-like"/>
    <property type="match status" value="1"/>
</dbReference>
<dbReference type="AlphaFoldDB" id="A0A1L9TLP3"/>
<name>A0A1L9TLP3_9EURO</name>
<comment type="similarity">
    <text evidence="2">Belongs to the oxygen-dependent FAD-linked oxidoreductase family.</text>
</comment>
<reference evidence="8" key="1">
    <citation type="journal article" date="2017" name="Genome Biol.">
        <title>Comparative genomics reveals high biological diversity and specific adaptations in the industrially and medically important fungal genus Aspergillus.</title>
        <authorList>
            <person name="de Vries R.P."/>
            <person name="Riley R."/>
            <person name="Wiebenga A."/>
            <person name="Aguilar-Osorio G."/>
            <person name="Amillis S."/>
            <person name="Uchima C.A."/>
            <person name="Anderluh G."/>
            <person name="Asadollahi M."/>
            <person name="Askin M."/>
            <person name="Barry K."/>
            <person name="Battaglia E."/>
            <person name="Bayram O."/>
            <person name="Benocci T."/>
            <person name="Braus-Stromeyer S.A."/>
            <person name="Caldana C."/>
            <person name="Canovas D."/>
            <person name="Cerqueira G.C."/>
            <person name="Chen F."/>
            <person name="Chen W."/>
            <person name="Choi C."/>
            <person name="Clum A."/>
            <person name="Dos Santos R.A."/>
            <person name="Damasio A.R."/>
            <person name="Diallinas G."/>
            <person name="Emri T."/>
            <person name="Fekete E."/>
            <person name="Flipphi M."/>
            <person name="Freyberg S."/>
            <person name="Gallo A."/>
            <person name="Gournas C."/>
            <person name="Habgood R."/>
            <person name="Hainaut M."/>
            <person name="Harispe M.L."/>
            <person name="Henrissat B."/>
            <person name="Hilden K.S."/>
            <person name="Hope R."/>
            <person name="Hossain A."/>
            <person name="Karabika E."/>
            <person name="Karaffa L."/>
            <person name="Karanyi Z."/>
            <person name="Krasevec N."/>
            <person name="Kuo A."/>
            <person name="Kusch H."/>
            <person name="LaButti K."/>
            <person name="Lagendijk E.L."/>
            <person name="Lapidus A."/>
            <person name="Levasseur A."/>
            <person name="Lindquist E."/>
            <person name="Lipzen A."/>
            <person name="Logrieco A.F."/>
            <person name="MacCabe A."/>
            <person name="Maekelae M.R."/>
            <person name="Malavazi I."/>
            <person name="Melin P."/>
            <person name="Meyer V."/>
            <person name="Mielnichuk N."/>
            <person name="Miskei M."/>
            <person name="Molnar A.P."/>
            <person name="Mule G."/>
            <person name="Ngan C.Y."/>
            <person name="Orejas M."/>
            <person name="Orosz E."/>
            <person name="Ouedraogo J.P."/>
            <person name="Overkamp K.M."/>
            <person name="Park H.-S."/>
            <person name="Perrone G."/>
            <person name="Piumi F."/>
            <person name="Punt P.J."/>
            <person name="Ram A.F."/>
            <person name="Ramon A."/>
            <person name="Rauscher S."/>
            <person name="Record E."/>
            <person name="Riano-Pachon D.M."/>
            <person name="Robert V."/>
            <person name="Roehrig J."/>
            <person name="Ruller R."/>
            <person name="Salamov A."/>
            <person name="Salih N.S."/>
            <person name="Samson R.A."/>
            <person name="Sandor E."/>
            <person name="Sanguinetti M."/>
            <person name="Schuetze T."/>
            <person name="Sepcic K."/>
            <person name="Shelest E."/>
            <person name="Sherlock G."/>
            <person name="Sophianopoulou V."/>
            <person name="Squina F.M."/>
            <person name="Sun H."/>
            <person name="Susca A."/>
            <person name="Todd R.B."/>
            <person name="Tsang A."/>
            <person name="Unkles S.E."/>
            <person name="van de Wiele N."/>
            <person name="van Rossen-Uffink D."/>
            <person name="Oliveira J.V."/>
            <person name="Vesth T.C."/>
            <person name="Visser J."/>
            <person name="Yu J.-H."/>
            <person name="Zhou M."/>
            <person name="Andersen M.R."/>
            <person name="Archer D.B."/>
            <person name="Baker S.E."/>
            <person name="Benoit I."/>
            <person name="Brakhage A.A."/>
            <person name="Braus G.H."/>
            <person name="Fischer R."/>
            <person name="Frisvad J.C."/>
            <person name="Goldman G.H."/>
            <person name="Houbraken J."/>
            <person name="Oakley B."/>
            <person name="Pocsi I."/>
            <person name="Scazzocchio C."/>
            <person name="Seiboth B."/>
            <person name="vanKuyk P.A."/>
            <person name="Wortman J."/>
            <person name="Dyer P.S."/>
            <person name="Grigoriev I.V."/>
        </authorList>
    </citation>
    <scope>NUCLEOTIDE SEQUENCE [LARGE SCALE GENOMIC DNA]</scope>
    <source>
        <strain evidence="8">CBS 593.65</strain>
    </source>
</reference>
<dbReference type="GO" id="GO:0016020">
    <property type="term" value="C:membrane"/>
    <property type="evidence" value="ECO:0007669"/>
    <property type="project" value="InterPro"/>
</dbReference>
<dbReference type="Pfam" id="PF01565">
    <property type="entry name" value="FAD_binding_4"/>
    <property type="match status" value="1"/>
</dbReference>
<dbReference type="GO" id="GO:0005739">
    <property type="term" value="C:mitochondrion"/>
    <property type="evidence" value="ECO:0007669"/>
    <property type="project" value="TreeGrafter"/>
</dbReference>
<evidence type="ECO:0000259" key="6">
    <source>
        <dbReference type="PROSITE" id="PS51387"/>
    </source>
</evidence>
<dbReference type="PANTHER" id="PTHR43762">
    <property type="entry name" value="L-GULONOLACTONE OXIDASE"/>
    <property type="match status" value="1"/>
</dbReference>
<evidence type="ECO:0000313" key="8">
    <source>
        <dbReference type="Proteomes" id="UP000184356"/>
    </source>
</evidence>
<dbReference type="InterPro" id="IPR010031">
    <property type="entry name" value="FAD_lactone_oxidase-like"/>
</dbReference>
<dbReference type="InterPro" id="IPR007173">
    <property type="entry name" value="ALO_C"/>
</dbReference>
<dbReference type="Pfam" id="PF04030">
    <property type="entry name" value="ALO"/>
    <property type="match status" value="1"/>
</dbReference>
<dbReference type="PROSITE" id="PS51387">
    <property type="entry name" value="FAD_PCMH"/>
    <property type="match status" value="1"/>
</dbReference>
<dbReference type="GeneID" id="63762475"/>
<dbReference type="PROSITE" id="PS00862">
    <property type="entry name" value="OX2_COVAL_FAD"/>
    <property type="match status" value="1"/>
</dbReference>
<dbReference type="InterPro" id="IPR006093">
    <property type="entry name" value="Oxy_OxRdtase_FAD_BS"/>
</dbReference>
<dbReference type="EC" id="1.1.3.37" evidence="3"/>
<comment type="pathway">
    <text evidence="1">Cofactor biosynthesis; D-erythroascorbate biosynthesis; dehydro-D-arabinono-1,4-lactone from D-arabinose: step 2/2.</text>
</comment>
<sequence>MDSTALQELLADGINVSSRASSNHLHHTWAKTFFAHPELYIKPRSVEEVQNVVRLARRYDRHLVTVGSGHSYSDLTCTADWMMNLDELKEILHVDRQNRLVTVQAGIRLRDLGKQLEEHGLTLTNIGSIDDPSLAGALATGTHGGSLQHGLISDSVDSLRLVRADGELVNCSTDSNVALFRAALVSLGAVGVTVEVTLKADHAVNVKWRESRQPLSTVLANWPRLWESHEFVRVNLLPYTQSAIVLTADATDQPVQRPPTSFAGKISAYIQGMTLAVSNKLPRILPWMEWFVSGLQYGFGARAKVSTG</sequence>
<keyword evidence="4" id="KW-0560">Oxidoreductase</keyword>
<evidence type="ECO:0000256" key="1">
    <source>
        <dbReference type="ARBA" id="ARBA00005083"/>
    </source>
</evidence>
<dbReference type="PIRSF" id="PIRSF000136">
    <property type="entry name" value="LGO_GLO"/>
    <property type="match status" value="1"/>
</dbReference>
<dbReference type="GO" id="GO:0003885">
    <property type="term" value="F:D-arabinono-1,4-lactone oxidase activity"/>
    <property type="evidence" value="ECO:0007669"/>
    <property type="project" value="UniProtKB-EC"/>
</dbReference>
<dbReference type="EMBL" id="KV878584">
    <property type="protein sequence ID" value="OJJ60349.1"/>
    <property type="molecule type" value="Genomic_DNA"/>
</dbReference>
<feature type="domain" description="FAD-binding PCMH-type" evidence="6">
    <location>
        <begin position="33"/>
        <end position="203"/>
    </location>
</feature>
<proteinExistence type="inferred from homology"/>
<dbReference type="InterPro" id="IPR016167">
    <property type="entry name" value="FAD-bd_PCMH_sub1"/>
</dbReference>
<dbReference type="Gene3D" id="3.30.465.10">
    <property type="match status" value="1"/>
</dbReference>
<dbReference type="GO" id="GO:0071949">
    <property type="term" value="F:FAD binding"/>
    <property type="evidence" value="ECO:0007669"/>
    <property type="project" value="InterPro"/>
</dbReference>
<dbReference type="STRING" id="1036612.A0A1L9TLP3"/>
<evidence type="ECO:0000256" key="4">
    <source>
        <dbReference type="ARBA" id="ARBA00023002"/>
    </source>
</evidence>
<evidence type="ECO:0000313" key="7">
    <source>
        <dbReference type="EMBL" id="OJJ60349.1"/>
    </source>
</evidence>
<dbReference type="Gene3D" id="3.30.43.10">
    <property type="entry name" value="Uridine Diphospho-n-acetylenolpyruvylglucosamine Reductase, domain 2"/>
    <property type="match status" value="1"/>
</dbReference>
<dbReference type="RefSeq" id="XP_040704155.1">
    <property type="nucleotide sequence ID" value="XM_040846402.1"/>
</dbReference>
<dbReference type="InterPro" id="IPR016169">
    <property type="entry name" value="FAD-bd_PCMH_sub2"/>
</dbReference>
<keyword evidence="8" id="KW-1185">Reference proteome</keyword>
<accession>A0A1L9TLP3</accession>
<dbReference type="InterPro" id="IPR016166">
    <property type="entry name" value="FAD-bd_PCMH"/>
</dbReference>
<organism evidence="7 8">
    <name type="scientific">Aspergillus sydowii CBS 593.65</name>
    <dbReference type="NCBI Taxonomy" id="1036612"/>
    <lineage>
        <taxon>Eukaryota</taxon>
        <taxon>Fungi</taxon>
        <taxon>Dikarya</taxon>
        <taxon>Ascomycota</taxon>
        <taxon>Pezizomycotina</taxon>
        <taxon>Eurotiomycetes</taxon>
        <taxon>Eurotiomycetidae</taxon>
        <taxon>Eurotiales</taxon>
        <taxon>Aspergillaceae</taxon>
        <taxon>Aspergillus</taxon>
        <taxon>Aspergillus subgen. Nidulantes</taxon>
    </lineage>
</organism>
<dbReference type="PANTHER" id="PTHR43762:SF1">
    <property type="entry name" value="D-ARABINONO-1,4-LACTONE OXIDASE"/>
    <property type="match status" value="1"/>
</dbReference>
<evidence type="ECO:0000256" key="2">
    <source>
        <dbReference type="ARBA" id="ARBA00005466"/>
    </source>
</evidence>
<dbReference type="InterPro" id="IPR036318">
    <property type="entry name" value="FAD-bd_PCMH-like_sf"/>
</dbReference>
<dbReference type="Proteomes" id="UP000184356">
    <property type="component" value="Unassembled WGS sequence"/>
</dbReference>
<dbReference type="VEuPathDB" id="FungiDB:ASPSYDRAFT_42072"/>
<gene>
    <name evidence="7" type="ORF">ASPSYDRAFT_42072</name>
</gene>
<protein>
    <recommendedName>
        <fullName evidence="3">D-arabinono-1,4-lactone oxidase</fullName>
        <ecNumber evidence="3">1.1.3.37</ecNumber>
    </recommendedName>
    <alternativeName>
        <fullName evidence="5">L-galactono-gamma-lactone oxidase</fullName>
    </alternativeName>
</protein>
<evidence type="ECO:0000256" key="5">
    <source>
        <dbReference type="ARBA" id="ARBA00033418"/>
    </source>
</evidence>
<evidence type="ECO:0000256" key="3">
    <source>
        <dbReference type="ARBA" id="ARBA00013136"/>
    </source>
</evidence>
<dbReference type="InterPro" id="IPR006094">
    <property type="entry name" value="Oxid_FAD_bind_N"/>
</dbReference>
<dbReference type="OrthoDB" id="610608at2759"/>